<accession>A0ABZ2YKJ8</accession>
<keyword evidence="5" id="KW-1185">Reference proteome</keyword>
<evidence type="ECO:0000313" key="4">
    <source>
        <dbReference type="EMBL" id="WZN40277.1"/>
    </source>
</evidence>
<name>A0ABZ2YKJ8_9BACT</name>
<dbReference type="InterPro" id="IPR027385">
    <property type="entry name" value="Beta-barrel_OMP"/>
</dbReference>
<dbReference type="Proteomes" id="UP001485459">
    <property type="component" value="Chromosome"/>
</dbReference>
<evidence type="ECO:0000256" key="2">
    <source>
        <dbReference type="SAM" id="SignalP"/>
    </source>
</evidence>
<gene>
    <name evidence="4" type="ORF">WJU16_20125</name>
</gene>
<reference evidence="5" key="1">
    <citation type="submission" date="2024-03" db="EMBL/GenBank/DDBJ databases">
        <title>Chitinophaga horti sp. nov., isolated from garden soil.</title>
        <authorList>
            <person name="Lee D.S."/>
            <person name="Han D.M."/>
            <person name="Baek J.H."/>
            <person name="Choi D.G."/>
            <person name="Jeon J.H."/>
            <person name="Jeon C.O."/>
        </authorList>
    </citation>
    <scope>NUCLEOTIDE SEQUENCE [LARGE SCALE GENOMIC DNA]</scope>
    <source>
        <strain evidence="5">GPA1</strain>
    </source>
</reference>
<feature type="domain" description="Outer membrane protein beta-barrel" evidence="3">
    <location>
        <begin position="11"/>
        <end position="204"/>
    </location>
</feature>
<dbReference type="InterPro" id="IPR011250">
    <property type="entry name" value="OMP/PagP_B-barrel"/>
</dbReference>
<sequence>MKSIKTFILGTALIAGGAIAASAQSRPPLSVNVNYSVAQPLGSFKDYADKTSFRGWNIGVQYHLNDQLAVGLKTGFADFYERVPRAVYPGKGEDISAVQTRTLQTIPILATVLYTFTKPDAAVLPYAGLGVGTANMNYEKYWGEFVEKENKWAFQVSPEVGVNVPFGKYSPFMFNASVQYNYAPYKQYEIKNFNTVQANIGLKFHIQ</sequence>
<protein>
    <submittedName>
        <fullName evidence="4">Outer membrane beta-barrel protein</fullName>
    </submittedName>
</protein>
<proteinExistence type="predicted"/>
<evidence type="ECO:0000259" key="3">
    <source>
        <dbReference type="Pfam" id="PF13505"/>
    </source>
</evidence>
<feature type="signal peptide" evidence="2">
    <location>
        <begin position="1"/>
        <end position="20"/>
    </location>
</feature>
<evidence type="ECO:0000256" key="1">
    <source>
        <dbReference type="ARBA" id="ARBA00022729"/>
    </source>
</evidence>
<keyword evidence="1 2" id="KW-0732">Signal</keyword>
<dbReference type="RefSeq" id="WP_341835200.1">
    <property type="nucleotide sequence ID" value="NZ_CP149822.1"/>
</dbReference>
<dbReference type="Gene3D" id="2.40.160.20">
    <property type="match status" value="1"/>
</dbReference>
<dbReference type="SUPFAM" id="SSF56925">
    <property type="entry name" value="OMPA-like"/>
    <property type="match status" value="1"/>
</dbReference>
<evidence type="ECO:0000313" key="5">
    <source>
        <dbReference type="Proteomes" id="UP001485459"/>
    </source>
</evidence>
<dbReference type="Pfam" id="PF13505">
    <property type="entry name" value="OMP_b-brl"/>
    <property type="match status" value="1"/>
</dbReference>
<organism evidence="4 5">
    <name type="scientific">Chitinophaga pollutisoli</name>
    <dbReference type="NCBI Taxonomy" id="3133966"/>
    <lineage>
        <taxon>Bacteria</taxon>
        <taxon>Pseudomonadati</taxon>
        <taxon>Bacteroidota</taxon>
        <taxon>Chitinophagia</taxon>
        <taxon>Chitinophagales</taxon>
        <taxon>Chitinophagaceae</taxon>
        <taxon>Chitinophaga</taxon>
    </lineage>
</organism>
<dbReference type="EMBL" id="CP149822">
    <property type="protein sequence ID" value="WZN40277.1"/>
    <property type="molecule type" value="Genomic_DNA"/>
</dbReference>
<feature type="chain" id="PRO_5046606800" evidence="2">
    <location>
        <begin position="21"/>
        <end position="207"/>
    </location>
</feature>